<evidence type="ECO:0000313" key="8">
    <source>
        <dbReference type="EnsemblMetazoa" id="XP_029345191.1"/>
    </source>
</evidence>
<keyword evidence="3" id="KW-0805">Transcription regulation</keyword>
<proteinExistence type="predicted"/>
<dbReference type="OrthoDB" id="3437960at2759"/>
<evidence type="ECO:0000256" key="3">
    <source>
        <dbReference type="ARBA" id="ARBA00023015"/>
    </source>
</evidence>
<keyword evidence="6" id="KW-0472">Membrane</keyword>
<name>A0A8R2JRV2_ACYPI</name>
<dbReference type="InterPro" id="IPR028002">
    <property type="entry name" value="Myb_DNA-bind_5"/>
</dbReference>
<accession>A0A8R2JRV2</accession>
<comment type="function">
    <text evidence="5">Involved in transvection phenomena (= synapsis-dependent gene expression), where the synaptic pairing of chromosomes carrying genes with which zeste interacts influences the expression of these genes. Zeste binds to DNA and stimulates transcription from a nearby promoter.</text>
</comment>
<comment type="subunit">
    <text evidence="1">Self-associates forming complexes of several hundred monomers.</text>
</comment>
<dbReference type="KEGG" id="api:100159796"/>
<reference evidence="8" key="2">
    <citation type="submission" date="2022-06" db="UniProtKB">
        <authorList>
            <consortium name="EnsemblMetazoa"/>
        </authorList>
    </citation>
    <scope>IDENTIFICATION</scope>
</reference>
<dbReference type="GeneID" id="100159796"/>
<dbReference type="Proteomes" id="UP000007819">
    <property type="component" value="Chromosome A2"/>
</dbReference>
<dbReference type="Pfam" id="PF13873">
    <property type="entry name" value="Myb_DNA-bind_5"/>
    <property type="match status" value="1"/>
</dbReference>
<feature type="domain" description="Myb/SANT-like DNA-binding" evidence="7">
    <location>
        <begin position="10"/>
        <end position="64"/>
    </location>
</feature>
<evidence type="ECO:0000256" key="2">
    <source>
        <dbReference type="ARBA" id="ARBA00016807"/>
    </source>
</evidence>
<keyword evidence="9" id="KW-1185">Reference proteome</keyword>
<evidence type="ECO:0000256" key="6">
    <source>
        <dbReference type="SAM" id="Phobius"/>
    </source>
</evidence>
<organism evidence="8 9">
    <name type="scientific">Acyrthosiphon pisum</name>
    <name type="common">Pea aphid</name>
    <dbReference type="NCBI Taxonomy" id="7029"/>
    <lineage>
        <taxon>Eukaryota</taxon>
        <taxon>Metazoa</taxon>
        <taxon>Ecdysozoa</taxon>
        <taxon>Arthropoda</taxon>
        <taxon>Hexapoda</taxon>
        <taxon>Insecta</taxon>
        <taxon>Pterygota</taxon>
        <taxon>Neoptera</taxon>
        <taxon>Paraneoptera</taxon>
        <taxon>Hemiptera</taxon>
        <taxon>Sternorrhyncha</taxon>
        <taxon>Aphidomorpha</taxon>
        <taxon>Aphidoidea</taxon>
        <taxon>Aphididae</taxon>
        <taxon>Macrosiphini</taxon>
        <taxon>Acyrthosiphon</taxon>
    </lineage>
</organism>
<evidence type="ECO:0000259" key="7">
    <source>
        <dbReference type="Pfam" id="PF13873"/>
    </source>
</evidence>
<evidence type="ECO:0000256" key="1">
    <source>
        <dbReference type="ARBA" id="ARBA00011764"/>
    </source>
</evidence>
<dbReference type="RefSeq" id="XP_029345191.1">
    <property type="nucleotide sequence ID" value="XM_029489331.1"/>
</dbReference>
<keyword evidence="4" id="KW-0804">Transcription</keyword>
<protein>
    <recommendedName>
        <fullName evidence="2">Regulatory protein zeste</fullName>
    </recommendedName>
</protein>
<keyword evidence="6" id="KW-1133">Transmembrane helix</keyword>
<evidence type="ECO:0000256" key="4">
    <source>
        <dbReference type="ARBA" id="ARBA00023163"/>
    </source>
</evidence>
<evidence type="ECO:0000256" key="5">
    <source>
        <dbReference type="ARBA" id="ARBA00025466"/>
    </source>
</evidence>
<feature type="transmembrane region" description="Helical" evidence="6">
    <location>
        <begin position="70"/>
        <end position="91"/>
    </location>
</feature>
<evidence type="ECO:0000313" key="9">
    <source>
        <dbReference type="Proteomes" id="UP000007819"/>
    </source>
</evidence>
<dbReference type="EnsemblMetazoa" id="XM_029489331.1">
    <property type="protein sequence ID" value="XP_029345191.1"/>
    <property type="gene ID" value="LOC100159796"/>
</dbReference>
<sequence length="92" mass="10648">MAKWRPTKLQMKPLIELVSNDQQLIAGKLSSNCTYKIMKERWKQIDDELNALPGAEKSSDKWKKFETDDATGIAFALLPLITYNTYVYIYIC</sequence>
<keyword evidence="6" id="KW-0812">Transmembrane</keyword>
<reference evidence="9" key="1">
    <citation type="submission" date="2010-06" db="EMBL/GenBank/DDBJ databases">
        <authorList>
            <person name="Jiang H."/>
            <person name="Abraham K."/>
            <person name="Ali S."/>
            <person name="Alsbrooks S.L."/>
            <person name="Anim B.N."/>
            <person name="Anosike U.S."/>
            <person name="Attaway T."/>
            <person name="Bandaranaike D.P."/>
            <person name="Battles P.K."/>
            <person name="Bell S.N."/>
            <person name="Bell A.V."/>
            <person name="Beltran B."/>
            <person name="Bickham C."/>
            <person name="Bustamante Y."/>
            <person name="Caleb T."/>
            <person name="Canada A."/>
            <person name="Cardenas V."/>
            <person name="Carter K."/>
            <person name="Chacko J."/>
            <person name="Chandrabose M.N."/>
            <person name="Chavez D."/>
            <person name="Chavez A."/>
            <person name="Chen L."/>
            <person name="Chu H.-S."/>
            <person name="Claassen K.J."/>
            <person name="Cockrell R."/>
            <person name="Collins M."/>
            <person name="Cooper J.A."/>
            <person name="Cree A."/>
            <person name="Curry S.M."/>
            <person name="Da Y."/>
            <person name="Dao M.D."/>
            <person name="Das B."/>
            <person name="Davila M.-L."/>
            <person name="Davy-Carroll L."/>
            <person name="Denson S."/>
            <person name="Dinh H."/>
            <person name="Ebong V.E."/>
            <person name="Edwards J.R."/>
            <person name="Egan A."/>
            <person name="El-Daye J."/>
            <person name="Escobedo L."/>
            <person name="Fernandez S."/>
            <person name="Fernando P.R."/>
            <person name="Flagg N."/>
            <person name="Forbes L.D."/>
            <person name="Fowler R.G."/>
            <person name="Fu Q."/>
            <person name="Gabisi R.A."/>
            <person name="Ganer J."/>
            <person name="Garbino Pronczuk A."/>
            <person name="Garcia R.M."/>
            <person name="Garner T."/>
            <person name="Garrett T.E."/>
            <person name="Gonzalez D.A."/>
            <person name="Hamid H."/>
            <person name="Hawkins E.S."/>
            <person name="Hirani K."/>
            <person name="Hogues M.E."/>
            <person name="Hollins B."/>
            <person name="Hsiao C.-H."/>
            <person name="Jabil R."/>
            <person name="James M.L."/>
            <person name="Jhangiani S.N."/>
            <person name="Johnson B."/>
            <person name="Johnson Q."/>
            <person name="Joshi V."/>
            <person name="Kalu J.B."/>
            <person name="Kam C."/>
            <person name="Kashfia A."/>
            <person name="Keebler J."/>
            <person name="Kisamo H."/>
            <person name="Kovar C.L."/>
            <person name="Lago L.A."/>
            <person name="Lai C.-Y."/>
            <person name="Laidlaw J."/>
            <person name="Lara F."/>
            <person name="Le T.-K."/>
            <person name="Lee S.L."/>
            <person name="Legall F.H."/>
            <person name="Lemon S.J."/>
            <person name="Lewis L.R."/>
            <person name="Li B."/>
            <person name="Liu Y."/>
            <person name="Liu Y.-S."/>
            <person name="Lopez J."/>
            <person name="Lozado R.J."/>
            <person name="Lu J."/>
            <person name="Madu R.C."/>
            <person name="Maheshwari M."/>
            <person name="Maheshwari R."/>
            <person name="Malloy K."/>
            <person name="Martinez E."/>
            <person name="Mathew T."/>
            <person name="Mercado I.C."/>
            <person name="Mercado C."/>
            <person name="Meyer B."/>
            <person name="Montgomery K."/>
            <person name="Morgan M.B."/>
            <person name="Munidasa M."/>
            <person name="Nazareth L.V."/>
            <person name="Nelson J."/>
            <person name="Ng B.M."/>
            <person name="Nguyen N.B."/>
            <person name="Nguyen P.Q."/>
            <person name="Nguyen T."/>
            <person name="Obregon M."/>
            <person name="Okwuonu G.O."/>
            <person name="Onwere C.G."/>
            <person name="Orozco G."/>
            <person name="Parra A."/>
            <person name="Patel S."/>
            <person name="Patil S."/>
            <person name="Perez A."/>
            <person name="Perez Y."/>
            <person name="Pham C."/>
            <person name="Primus E.L."/>
            <person name="Pu L.-L."/>
            <person name="Puazo M."/>
            <person name="Qin X."/>
            <person name="Quiroz J.B."/>
            <person name="Reese J."/>
            <person name="Richards S."/>
            <person name="Rives C.M."/>
            <person name="Robberts R."/>
            <person name="Ruiz S.J."/>
            <person name="Ruiz M.J."/>
            <person name="Santibanez J."/>
            <person name="Schneider B.W."/>
            <person name="Sisson I."/>
            <person name="Smith M."/>
            <person name="Sodergren E."/>
            <person name="Song X.-Z."/>
            <person name="Song B.B."/>
            <person name="Summersgill H."/>
            <person name="Thelus R."/>
            <person name="Thornton R.D."/>
            <person name="Trejos Z.Y."/>
            <person name="Usmani K."/>
            <person name="Vattathil S."/>
            <person name="Villasana D."/>
            <person name="Walker D.L."/>
            <person name="Wang S."/>
            <person name="Wang K."/>
            <person name="White C.S."/>
            <person name="Williams A.C."/>
            <person name="Williamson J."/>
            <person name="Wilson K."/>
            <person name="Woghiren I.O."/>
            <person name="Woodworth J.R."/>
            <person name="Worley K.C."/>
            <person name="Wright R.A."/>
            <person name="Wu W."/>
            <person name="Young L."/>
            <person name="Zhang L."/>
            <person name="Zhang J."/>
            <person name="Zhu Y."/>
            <person name="Muzny D.M."/>
            <person name="Weinstock G."/>
            <person name="Gibbs R.A."/>
        </authorList>
    </citation>
    <scope>NUCLEOTIDE SEQUENCE [LARGE SCALE GENOMIC DNA]</scope>
    <source>
        <strain evidence="9">LSR1</strain>
    </source>
</reference>
<dbReference type="AlphaFoldDB" id="A0A8R2JRV2"/>